<dbReference type="PATRIC" id="fig|913848.6.peg.2251"/>
<dbReference type="RefSeq" id="WP_010010988.1">
    <property type="nucleotide sequence ID" value="NZ_AZCN01000007.1"/>
</dbReference>
<proteinExistence type="predicted"/>
<dbReference type="GeneID" id="65917392"/>
<reference evidence="1 2" key="1">
    <citation type="journal article" date="2015" name="Genome Announc.">
        <title>Expanding the biotechnology potential of lactobacilli through comparative genomics of 213 strains and associated genera.</title>
        <authorList>
            <person name="Sun Z."/>
            <person name="Harris H.M."/>
            <person name="McCann A."/>
            <person name="Guo C."/>
            <person name="Argimon S."/>
            <person name="Zhang W."/>
            <person name="Yang X."/>
            <person name="Jeffery I.B."/>
            <person name="Cooney J.C."/>
            <person name="Kagawa T.F."/>
            <person name="Liu W."/>
            <person name="Song Y."/>
            <person name="Salvetti E."/>
            <person name="Wrobel A."/>
            <person name="Rasinkangas P."/>
            <person name="Parkhill J."/>
            <person name="Rea M.C."/>
            <person name="O'Sullivan O."/>
            <person name="Ritari J."/>
            <person name="Douillard F.P."/>
            <person name="Paul Ross R."/>
            <person name="Yang R."/>
            <person name="Briner A.E."/>
            <person name="Felis G.E."/>
            <person name="de Vos W.M."/>
            <person name="Barrangou R."/>
            <person name="Klaenhammer T.R."/>
            <person name="Caufield P.W."/>
            <person name="Cui Y."/>
            <person name="Zhang H."/>
            <person name="O'Toole P.W."/>
        </authorList>
    </citation>
    <scope>NUCLEOTIDE SEQUENCE [LARGE SCALE GENOMIC DNA]</scope>
    <source>
        <strain evidence="1 2">DSM 20001</strain>
    </source>
</reference>
<accession>A0A0R1FI98</accession>
<protein>
    <submittedName>
        <fullName evidence="1">Uncharacterized protein</fullName>
    </submittedName>
</protein>
<comment type="caution">
    <text evidence="1">The sequence shown here is derived from an EMBL/GenBank/DDBJ whole genome shotgun (WGS) entry which is preliminary data.</text>
</comment>
<evidence type="ECO:0000313" key="1">
    <source>
        <dbReference type="EMBL" id="KRK18874.1"/>
    </source>
</evidence>
<sequence length="263" mass="29829">MQQNKLRQMSEAEHAHWSKYYGIKPIDLGSVNFPRTIFTLAELDALTLAVYGGITLFQLPGSQKYEHQSVIRTRAISVDLLCTSLGLDSRKKVAVRQALQKMVTAQIIAVTPIEPAMDWLQGWFCCQLPINFDGVGYLQGFSRINIIDWERIKLRLIKPADKIKGYAAYLAVQQNIYHHTDAFRVCYQSQSALGATYGRSCYSVARTLRQLEANGVLAINKVLWVHRRELLERNIISCAQDYEQLATFVHAQYINGNYAAILA</sequence>
<name>A0A0R1FI98_9LACO</name>
<organism evidence="1 2">
    <name type="scientific">Loigolactobacillus coryniformis subsp. coryniformis KCTC 3167 = DSM 20001</name>
    <dbReference type="NCBI Taxonomy" id="913848"/>
    <lineage>
        <taxon>Bacteria</taxon>
        <taxon>Bacillati</taxon>
        <taxon>Bacillota</taxon>
        <taxon>Bacilli</taxon>
        <taxon>Lactobacillales</taxon>
        <taxon>Lactobacillaceae</taxon>
        <taxon>Loigolactobacillus</taxon>
    </lineage>
</organism>
<gene>
    <name evidence="1" type="ORF">FD22_GL002204</name>
</gene>
<evidence type="ECO:0000313" key="2">
    <source>
        <dbReference type="Proteomes" id="UP000051181"/>
    </source>
</evidence>
<dbReference type="EMBL" id="AZCN01000007">
    <property type="protein sequence ID" value="KRK18874.1"/>
    <property type="molecule type" value="Genomic_DNA"/>
</dbReference>
<dbReference type="AlphaFoldDB" id="A0A0R1FI98"/>
<dbReference type="Proteomes" id="UP000051181">
    <property type="component" value="Unassembled WGS sequence"/>
</dbReference>